<name>A0A3P7PU28_9FIRM</name>
<keyword evidence="3" id="KW-1185">Reference proteome</keyword>
<evidence type="ECO:0000313" key="2">
    <source>
        <dbReference type="EMBL" id="VDN46741.1"/>
    </source>
</evidence>
<organism evidence="2 3">
    <name type="scientific">Petrocella atlantisensis</name>
    <dbReference type="NCBI Taxonomy" id="2173034"/>
    <lineage>
        <taxon>Bacteria</taxon>
        <taxon>Bacillati</taxon>
        <taxon>Bacillota</taxon>
        <taxon>Clostridia</taxon>
        <taxon>Lachnospirales</taxon>
        <taxon>Vallitaleaceae</taxon>
        <taxon>Petrocella</taxon>
    </lineage>
</organism>
<accession>A0A3P7PU28</accession>
<dbReference type="EMBL" id="LR130778">
    <property type="protein sequence ID" value="VDN46741.1"/>
    <property type="molecule type" value="Genomic_DNA"/>
</dbReference>
<evidence type="ECO:0000259" key="1">
    <source>
        <dbReference type="Pfam" id="PF03551"/>
    </source>
</evidence>
<dbReference type="Pfam" id="PF03551">
    <property type="entry name" value="PadR"/>
    <property type="match status" value="1"/>
</dbReference>
<dbReference type="KEGG" id="cbar:PATL70BA_0866"/>
<evidence type="ECO:0000313" key="3">
    <source>
        <dbReference type="Proteomes" id="UP000279029"/>
    </source>
</evidence>
<dbReference type="SUPFAM" id="SSF46785">
    <property type="entry name" value="Winged helix' DNA-binding domain"/>
    <property type="match status" value="1"/>
</dbReference>
<sequence>MTITAYLSYYDLLLTIVCVVQYNRFNSKKVGDYVSQKDVIITNLVGELKRGTLVLSVLLNTKESTYGYSLVQALQNLGIDIEQNTLYPLLRRLEKQALLSSSWDTTESRPRKYYQISPLGLEVLSDLTAHWQETNKIINAMLEEV</sequence>
<reference evidence="2 3" key="1">
    <citation type="submission" date="2018-09" db="EMBL/GenBank/DDBJ databases">
        <authorList>
            <person name="Postec A."/>
        </authorList>
    </citation>
    <scope>NUCLEOTIDE SEQUENCE [LARGE SCALE GENOMIC DNA]</scope>
    <source>
        <strain evidence="2">70B-A</strain>
    </source>
</reference>
<dbReference type="PANTHER" id="PTHR33169">
    <property type="entry name" value="PADR-FAMILY TRANSCRIPTIONAL REGULATOR"/>
    <property type="match status" value="1"/>
</dbReference>
<dbReference type="OrthoDB" id="9808017at2"/>
<gene>
    <name evidence="2" type="ORF">PATL70BA_0866</name>
</gene>
<proteinExistence type="predicted"/>
<feature type="domain" description="Transcription regulator PadR N-terminal" evidence="1">
    <location>
        <begin position="54"/>
        <end position="124"/>
    </location>
</feature>
<dbReference type="AlphaFoldDB" id="A0A3P7PU28"/>
<dbReference type="InterPro" id="IPR036388">
    <property type="entry name" value="WH-like_DNA-bd_sf"/>
</dbReference>
<dbReference type="InterPro" id="IPR036390">
    <property type="entry name" value="WH_DNA-bd_sf"/>
</dbReference>
<dbReference type="InterPro" id="IPR005149">
    <property type="entry name" value="Tscrpt_reg_PadR_N"/>
</dbReference>
<dbReference type="Gene3D" id="1.10.10.10">
    <property type="entry name" value="Winged helix-like DNA-binding domain superfamily/Winged helix DNA-binding domain"/>
    <property type="match status" value="1"/>
</dbReference>
<dbReference type="PANTHER" id="PTHR33169:SF14">
    <property type="entry name" value="TRANSCRIPTIONAL REGULATOR RV3488"/>
    <property type="match status" value="1"/>
</dbReference>
<dbReference type="InterPro" id="IPR052509">
    <property type="entry name" value="Metal_resp_DNA-bind_regulator"/>
</dbReference>
<protein>
    <submittedName>
        <fullName evidence="2">PadR family transcriptional regulator</fullName>
    </submittedName>
</protein>
<dbReference type="Proteomes" id="UP000279029">
    <property type="component" value="Chromosome"/>
</dbReference>